<dbReference type="SMART" id="SM00852">
    <property type="entry name" value="MoCF_biosynth"/>
    <property type="match status" value="1"/>
</dbReference>
<dbReference type="CDD" id="cd00886">
    <property type="entry name" value="MogA_MoaB"/>
    <property type="match status" value="1"/>
</dbReference>
<reference evidence="4 5" key="1">
    <citation type="journal article" date="2018" name="Sci. Adv.">
        <title>Multi-heme cytochromes provide a pathway for survival in energy-limited environments.</title>
        <authorList>
            <person name="Deng X."/>
            <person name="Dohmae N."/>
            <person name="Nealson K.H."/>
            <person name="Hashimoto K."/>
            <person name="Okamoto A."/>
        </authorList>
    </citation>
    <scope>NUCLEOTIDE SEQUENCE [LARGE SCALE GENOMIC DNA]</scope>
    <source>
        <strain evidence="4 5">IS5</strain>
    </source>
</reference>
<accession>A0A2Z6B2Q2</accession>
<protein>
    <submittedName>
        <fullName evidence="4">Molybdenum cofactor synthesis domain-containing protein</fullName>
    </submittedName>
</protein>
<evidence type="ECO:0000313" key="4">
    <source>
        <dbReference type="EMBL" id="BBD09772.1"/>
    </source>
</evidence>
<dbReference type="EMBL" id="AP017378">
    <property type="protein sequence ID" value="BBD09772.1"/>
    <property type="molecule type" value="Genomic_DNA"/>
</dbReference>
<keyword evidence="5" id="KW-1185">Reference proteome</keyword>
<feature type="domain" description="MoaB/Mog" evidence="3">
    <location>
        <begin position="110"/>
        <end position="255"/>
    </location>
</feature>
<comment type="pathway">
    <text evidence="1">Cofactor biosynthesis; molybdopterin biosynthesis.</text>
</comment>
<dbReference type="InterPro" id="IPR001453">
    <property type="entry name" value="MoaB/Mog_dom"/>
</dbReference>
<dbReference type="Gene3D" id="3.40.980.10">
    <property type="entry name" value="MoaB/Mog-like domain"/>
    <property type="match status" value="1"/>
</dbReference>
<sequence length="270" mass="28156">MNESYAPFTLAVSLDLQLDAGETIIAAPAGALVPNPGLMAPDGLPELPAGAHIGQEECPGDLLVESALWLPPSGPADPARRGLLLRALTPVEFPAGSMDAIAKRQGMAVAVVILSDKGSRGERKDECAPLIHSLLNGKLDICHSRDWIIPDDPATLKALLTDLCLTQRYDLVLTSGGTGVAPRDLTPEATLAVIEKRLPGYERAMTAASLTKTPHGAISRAVAGTLGGSLIVNLPGSPKAVAENLEPLVPTLNHTIMKLQGDPTDCALIK</sequence>
<dbReference type="Pfam" id="PF00994">
    <property type="entry name" value="MoCF_biosynth"/>
    <property type="match status" value="1"/>
</dbReference>
<evidence type="ECO:0000259" key="3">
    <source>
        <dbReference type="SMART" id="SM00852"/>
    </source>
</evidence>
<dbReference type="AlphaFoldDB" id="A0A2Z6B2Q2"/>
<dbReference type="PANTHER" id="PTHR43764:SF1">
    <property type="entry name" value="MOLYBDOPTERIN MOLYBDOTRANSFERASE"/>
    <property type="match status" value="1"/>
</dbReference>
<proteinExistence type="predicted"/>
<dbReference type="KEGG" id="dfl:DFE_3046"/>
<evidence type="ECO:0000313" key="5">
    <source>
        <dbReference type="Proteomes" id="UP000269883"/>
    </source>
</evidence>
<keyword evidence="2" id="KW-0501">Molybdenum cofactor biosynthesis</keyword>
<dbReference type="Proteomes" id="UP000269883">
    <property type="component" value="Chromosome"/>
</dbReference>
<name>A0A2Z6B2Q2_9BACT</name>
<evidence type="ECO:0000256" key="2">
    <source>
        <dbReference type="ARBA" id="ARBA00023150"/>
    </source>
</evidence>
<dbReference type="InterPro" id="IPR036425">
    <property type="entry name" value="MoaB/Mog-like_dom_sf"/>
</dbReference>
<organism evidence="4 5">
    <name type="scientific">Desulfovibrio ferrophilus</name>
    <dbReference type="NCBI Taxonomy" id="241368"/>
    <lineage>
        <taxon>Bacteria</taxon>
        <taxon>Pseudomonadati</taxon>
        <taxon>Thermodesulfobacteriota</taxon>
        <taxon>Desulfovibrionia</taxon>
        <taxon>Desulfovibrionales</taxon>
        <taxon>Desulfovibrionaceae</taxon>
        <taxon>Desulfovibrio</taxon>
    </lineage>
</organism>
<dbReference type="NCBIfam" id="TIGR00177">
    <property type="entry name" value="molyb_syn"/>
    <property type="match status" value="1"/>
</dbReference>
<gene>
    <name evidence="4" type="ORF">DFE_3046</name>
</gene>
<dbReference type="InterPro" id="IPR051920">
    <property type="entry name" value="MPT_Adenylyltrnsfr/MoaC-Rel"/>
</dbReference>
<dbReference type="SUPFAM" id="SSF53218">
    <property type="entry name" value="Molybdenum cofactor biosynthesis proteins"/>
    <property type="match status" value="1"/>
</dbReference>
<dbReference type="GO" id="GO:0006777">
    <property type="term" value="P:Mo-molybdopterin cofactor biosynthetic process"/>
    <property type="evidence" value="ECO:0007669"/>
    <property type="project" value="UniProtKB-KW"/>
</dbReference>
<evidence type="ECO:0000256" key="1">
    <source>
        <dbReference type="ARBA" id="ARBA00005046"/>
    </source>
</evidence>
<dbReference type="RefSeq" id="WP_232034806.1">
    <property type="nucleotide sequence ID" value="NZ_AP017378.1"/>
</dbReference>
<dbReference type="PANTHER" id="PTHR43764">
    <property type="entry name" value="MOLYBDENUM COFACTOR BIOSYNTHESIS"/>
    <property type="match status" value="1"/>
</dbReference>